<feature type="transmembrane region" description="Helical" evidence="1">
    <location>
        <begin position="6"/>
        <end position="27"/>
    </location>
</feature>
<organism evidence="2 3">
    <name type="scientific">Scopulibacillus cellulosilyticus</name>
    <dbReference type="NCBI Taxonomy" id="2665665"/>
    <lineage>
        <taxon>Bacteria</taxon>
        <taxon>Bacillati</taxon>
        <taxon>Bacillota</taxon>
        <taxon>Bacilli</taxon>
        <taxon>Bacillales</taxon>
        <taxon>Sporolactobacillaceae</taxon>
        <taxon>Scopulibacillus</taxon>
    </lineage>
</organism>
<keyword evidence="3" id="KW-1185">Reference proteome</keyword>
<evidence type="ECO:0000313" key="3">
    <source>
        <dbReference type="Proteomes" id="UP001596505"/>
    </source>
</evidence>
<dbReference type="EMBL" id="JBHTCO010000004">
    <property type="protein sequence ID" value="MFC7392285.1"/>
    <property type="molecule type" value="Genomic_DNA"/>
</dbReference>
<keyword evidence="1" id="KW-0812">Transmembrane</keyword>
<dbReference type="Proteomes" id="UP001596505">
    <property type="component" value="Unassembled WGS sequence"/>
</dbReference>
<comment type="caution">
    <text evidence="2">The sequence shown here is derived from an EMBL/GenBank/DDBJ whole genome shotgun (WGS) entry which is preliminary data.</text>
</comment>
<evidence type="ECO:0000256" key="1">
    <source>
        <dbReference type="SAM" id="Phobius"/>
    </source>
</evidence>
<evidence type="ECO:0000313" key="2">
    <source>
        <dbReference type="EMBL" id="MFC7392285.1"/>
    </source>
</evidence>
<proteinExistence type="predicted"/>
<sequence length="59" mass="6719">MPEYVVMILYIVGGILAFLALGAVLVGSEWFGSKRRKQDEKAHRELKGNYRKSIKPKPE</sequence>
<keyword evidence="1" id="KW-1133">Transmembrane helix</keyword>
<reference evidence="3" key="1">
    <citation type="journal article" date="2019" name="Int. J. Syst. Evol. Microbiol.">
        <title>The Global Catalogue of Microorganisms (GCM) 10K type strain sequencing project: providing services to taxonomists for standard genome sequencing and annotation.</title>
        <authorList>
            <consortium name="The Broad Institute Genomics Platform"/>
            <consortium name="The Broad Institute Genome Sequencing Center for Infectious Disease"/>
            <person name="Wu L."/>
            <person name="Ma J."/>
        </authorList>
    </citation>
    <scope>NUCLEOTIDE SEQUENCE [LARGE SCALE GENOMIC DNA]</scope>
    <source>
        <strain evidence="3">CGMCC 1.16305</strain>
    </source>
</reference>
<dbReference type="RefSeq" id="WP_380964245.1">
    <property type="nucleotide sequence ID" value="NZ_JBHTCO010000004.1"/>
</dbReference>
<keyword evidence="1" id="KW-0472">Membrane</keyword>
<accession>A0ABW2PVF7</accession>
<name>A0ABW2PVF7_9BACL</name>
<protein>
    <submittedName>
        <fullName evidence="2">Uncharacterized protein</fullName>
    </submittedName>
</protein>
<gene>
    <name evidence="2" type="ORF">ACFQRG_04755</name>
</gene>